<dbReference type="AlphaFoldDB" id="A0A5D2T3F8"/>
<dbReference type="GO" id="GO:0009536">
    <property type="term" value="C:plastid"/>
    <property type="evidence" value="ECO:0007669"/>
    <property type="project" value="TreeGrafter"/>
</dbReference>
<name>A0A5D2T3F8_GOSMU</name>
<dbReference type="Proteomes" id="UP000323597">
    <property type="component" value="Chromosome D10"/>
</dbReference>
<dbReference type="PANTHER" id="PTHR38357">
    <property type="entry name" value="EXPRESSED PROTEIN"/>
    <property type="match status" value="1"/>
</dbReference>
<gene>
    <name evidence="2" type="ORF">E1A91_D10G003500v1</name>
</gene>
<evidence type="ECO:0000313" key="2">
    <source>
        <dbReference type="EMBL" id="TYI59013.1"/>
    </source>
</evidence>
<dbReference type="PANTHER" id="PTHR38357:SF1">
    <property type="entry name" value="EXPRESSED PROTEIN"/>
    <property type="match status" value="1"/>
</dbReference>
<organism evidence="2 3">
    <name type="scientific">Gossypium mustelinum</name>
    <name type="common">Cotton</name>
    <name type="synonym">Gossypium caicoense</name>
    <dbReference type="NCBI Taxonomy" id="34275"/>
    <lineage>
        <taxon>Eukaryota</taxon>
        <taxon>Viridiplantae</taxon>
        <taxon>Streptophyta</taxon>
        <taxon>Embryophyta</taxon>
        <taxon>Tracheophyta</taxon>
        <taxon>Spermatophyta</taxon>
        <taxon>Magnoliopsida</taxon>
        <taxon>eudicotyledons</taxon>
        <taxon>Gunneridae</taxon>
        <taxon>Pentapetalae</taxon>
        <taxon>rosids</taxon>
        <taxon>malvids</taxon>
        <taxon>Malvales</taxon>
        <taxon>Malvaceae</taxon>
        <taxon>Malvoideae</taxon>
        <taxon>Gossypium</taxon>
    </lineage>
</organism>
<evidence type="ECO:0000313" key="3">
    <source>
        <dbReference type="Proteomes" id="UP000323597"/>
    </source>
</evidence>
<accession>A0A5D2T3F8</accession>
<sequence>MVFLLFNPPSSTPISLSFKVSSSFKPKKISSPASFPIPTAKTISATDIIIDFGKHKGKMLGTLPSNYLRWVSKNLRAGNYERWAKLADQVLEDPVYKDRIEWEFAENVLSGNNAKGITANDESSVSLLLEISERFGWDNEDKDGWSKVKFELLGTSNGGRLPRIGGNNGGNDNGGIREGKEGKKVRCEDGVLGDKRMERRERMRLKKERENIRNKKSWGGSGGDCAGGNVRLERNQGSGKDQMVESFNRFPGREALLKKESHIGRANENV</sequence>
<protein>
    <submittedName>
        <fullName evidence="2">Uncharacterized protein</fullName>
    </submittedName>
</protein>
<dbReference type="EMBL" id="CM017658">
    <property type="protein sequence ID" value="TYI59013.1"/>
    <property type="molecule type" value="Genomic_DNA"/>
</dbReference>
<feature type="region of interest" description="Disordered" evidence="1">
    <location>
        <begin position="161"/>
        <end position="180"/>
    </location>
</feature>
<keyword evidence="3" id="KW-1185">Reference proteome</keyword>
<reference evidence="2 3" key="1">
    <citation type="submission" date="2019-07" db="EMBL/GenBank/DDBJ databases">
        <title>WGS assembly of Gossypium mustelinum.</title>
        <authorList>
            <person name="Chen Z.J."/>
            <person name="Sreedasyam A."/>
            <person name="Ando A."/>
            <person name="Song Q."/>
            <person name="De L."/>
            <person name="Hulse-Kemp A."/>
            <person name="Ding M."/>
            <person name="Ye W."/>
            <person name="Kirkbride R."/>
            <person name="Jenkins J."/>
            <person name="Plott C."/>
            <person name="Lovell J."/>
            <person name="Lin Y.-M."/>
            <person name="Vaughn R."/>
            <person name="Liu B."/>
            <person name="Li W."/>
            <person name="Simpson S."/>
            <person name="Scheffler B."/>
            <person name="Saski C."/>
            <person name="Grover C."/>
            <person name="Hu G."/>
            <person name="Conover J."/>
            <person name="Carlson J."/>
            <person name="Shu S."/>
            <person name="Boston L."/>
            <person name="Williams M."/>
            <person name="Peterson D."/>
            <person name="Mcgee K."/>
            <person name="Jones D."/>
            <person name="Wendel J."/>
            <person name="Stelly D."/>
            <person name="Grimwood J."/>
            <person name="Schmutz J."/>
        </authorList>
    </citation>
    <scope>NUCLEOTIDE SEQUENCE [LARGE SCALE GENOMIC DNA]</scope>
    <source>
        <strain evidence="2">1408120.09</strain>
    </source>
</reference>
<proteinExistence type="predicted"/>
<evidence type="ECO:0000256" key="1">
    <source>
        <dbReference type="SAM" id="MobiDB-lite"/>
    </source>
</evidence>